<dbReference type="InterPro" id="IPR035587">
    <property type="entry name" value="DUS-like_FMN-bd"/>
</dbReference>
<dbReference type="Proteomes" id="UP000264589">
    <property type="component" value="Unassembled WGS sequence"/>
</dbReference>
<feature type="binding site" evidence="9">
    <location>
        <position position="65"/>
    </location>
    <ligand>
        <name>FMN</name>
        <dbReference type="ChEBI" id="CHEBI:58210"/>
    </ligand>
</feature>
<dbReference type="FunCoup" id="A0A371RKR0">
    <property type="interactions" value="255"/>
</dbReference>
<comment type="catalytic activity">
    <reaction evidence="9">
        <text>5,6-dihydrouridine(20a) in tRNA + NAD(+) = uridine(20a) in tRNA + NADH + H(+)</text>
        <dbReference type="Rhea" id="RHEA:53348"/>
        <dbReference type="Rhea" id="RHEA-COMP:13535"/>
        <dbReference type="Rhea" id="RHEA-COMP:13536"/>
        <dbReference type="ChEBI" id="CHEBI:15378"/>
        <dbReference type="ChEBI" id="CHEBI:57540"/>
        <dbReference type="ChEBI" id="CHEBI:57945"/>
        <dbReference type="ChEBI" id="CHEBI:65315"/>
        <dbReference type="ChEBI" id="CHEBI:74443"/>
    </reaction>
</comment>
<dbReference type="GO" id="GO:0102264">
    <property type="term" value="F:tRNA-dihydrouridine20 synthase activity"/>
    <property type="evidence" value="ECO:0007669"/>
    <property type="project" value="UniProtKB-EC"/>
</dbReference>
<evidence type="ECO:0000259" key="10">
    <source>
        <dbReference type="Pfam" id="PF01207"/>
    </source>
</evidence>
<keyword evidence="5 9" id="KW-0819">tRNA processing</keyword>
<feature type="site" description="Interacts with tRNA; defines subfamily-specific binding signature" evidence="9">
    <location>
        <position position="178"/>
    </location>
</feature>
<comment type="caution">
    <text evidence="11">The sequence shown here is derived from an EMBL/GenBank/DDBJ whole genome shotgun (WGS) entry which is preliminary data.</text>
</comment>
<feature type="binding site" evidence="9">
    <location>
        <begin position="228"/>
        <end position="229"/>
    </location>
    <ligand>
        <name>FMN</name>
        <dbReference type="ChEBI" id="CHEBI:58210"/>
    </ligand>
</feature>
<keyword evidence="2 9" id="KW-0820">tRNA-binding</keyword>
<feature type="binding site" evidence="9">
    <location>
        <position position="166"/>
    </location>
    <ligand>
        <name>FMN</name>
        <dbReference type="ChEBI" id="CHEBI:58210"/>
    </ligand>
</feature>
<dbReference type="EMBL" id="QUQO01000001">
    <property type="protein sequence ID" value="RFB06052.1"/>
    <property type="molecule type" value="Genomic_DNA"/>
</dbReference>
<sequence>MTYAPHRFCVAPMIDWTDRYCRFVHRQLSKHARLYTEMIVDEAILRGDRSHLLDFDTEEHPLALQLGGSDSTKMAAAAKIGAEWGYDEINMNIGCPSDRVQSGRFGACLMTSPDLVADCLKAMQDAVDIPVTAKCRIGVDDQEPAEILPRFIDRLAEAGVTVFIVHARKAWLDGLSPKENRTVPPLDYLLVEEVARARPHLTFVLNGGIEDLDQAASHLETFDGVMLGRAAYERPFILSRIDTRFFDSPCEAPDRLTVIKAVAAKAAVMDVPIWKFARHMLGLFHGEAGARDWRRRISEEGRDRGATPDWFIRLGTEITARSRAAA</sequence>
<comment type="caution">
    <text evidence="9">Lacks conserved residue(s) required for the propagation of feature annotation.</text>
</comment>
<feature type="site" description="Interacts with tRNA" evidence="9">
    <location>
        <position position="181"/>
    </location>
</feature>
<dbReference type="SUPFAM" id="SSF51395">
    <property type="entry name" value="FMN-linked oxidoreductases"/>
    <property type="match status" value="1"/>
</dbReference>
<keyword evidence="7 9" id="KW-0694">RNA-binding</keyword>
<evidence type="ECO:0000256" key="8">
    <source>
        <dbReference type="ARBA" id="ARBA00023002"/>
    </source>
</evidence>
<comment type="catalytic activity">
    <reaction evidence="9">
        <text>5,6-dihydrouridine(20a) in tRNA + NADP(+) = uridine(20a) in tRNA + NADPH + H(+)</text>
        <dbReference type="Rhea" id="RHEA:53344"/>
        <dbReference type="Rhea" id="RHEA-COMP:13535"/>
        <dbReference type="Rhea" id="RHEA-COMP:13536"/>
        <dbReference type="ChEBI" id="CHEBI:15378"/>
        <dbReference type="ChEBI" id="CHEBI:57783"/>
        <dbReference type="ChEBI" id="CHEBI:58349"/>
        <dbReference type="ChEBI" id="CHEBI:65315"/>
        <dbReference type="ChEBI" id="CHEBI:74443"/>
    </reaction>
</comment>
<keyword evidence="4 9" id="KW-0288">FMN</keyword>
<dbReference type="InterPro" id="IPR004653">
    <property type="entry name" value="DusA"/>
</dbReference>
<evidence type="ECO:0000256" key="4">
    <source>
        <dbReference type="ARBA" id="ARBA00022643"/>
    </source>
</evidence>
<dbReference type="GO" id="GO:0000049">
    <property type="term" value="F:tRNA binding"/>
    <property type="evidence" value="ECO:0007669"/>
    <property type="project" value="UniProtKB-UniRule"/>
</dbReference>
<comment type="function">
    <text evidence="9">Catalyzes the synthesis of 5,6-dihydrouridine (D), a modified base found in the D-loop of most tRNAs, via the reduction of the C5-C6 double bond in target uridines. Specifically modifies U20 and U20a in tRNAs.</text>
</comment>
<comment type="catalytic activity">
    <reaction evidence="9">
        <text>5,6-dihydrouridine(20) in tRNA + NAD(+) = uridine(20) in tRNA + NADH + H(+)</text>
        <dbReference type="Rhea" id="RHEA:53340"/>
        <dbReference type="Rhea" id="RHEA-COMP:13533"/>
        <dbReference type="Rhea" id="RHEA-COMP:13534"/>
        <dbReference type="ChEBI" id="CHEBI:15378"/>
        <dbReference type="ChEBI" id="CHEBI:57540"/>
        <dbReference type="ChEBI" id="CHEBI:57945"/>
        <dbReference type="ChEBI" id="CHEBI:65315"/>
        <dbReference type="ChEBI" id="CHEBI:74443"/>
        <dbReference type="EC" id="1.3.1.91"/>
    </reaction>
</comment>
<feature type="site" description="Interacts with tRNA; defines subfamily-specific binding signature" evidence="9">
    <location>
        <position position="291"/>
    </location>
</feature>
<dbReference type="PROSITE" id="PS01136">
    <property type="entry name" value="UPF0034"/>
    <property type="match status" value="1"/>
</dbReference>
<feature type="binding site" evidence="9">
    <location>
        <position position="134"/>
    </location>
    <ligand>
        <name>FMN</name>
        <dbReference type="ChEBI" id="CHEBI:58210"/>
    </ligand>
</feature>
<dbReference type="Gene3D" id="3.20.20.70">
    <property type="entry name" value="Aldolase class I"/>
    <property type="match status" value="1"/>
</dbReference>
<evidence type="ECO:0000256" key="7">
    <source>
        <dbReference type="ARBA" id="ARBA00022884"/>
    </source>
</evidence>
<accession>A0A371RKR0</accession>
<dbReference type="InterPro" id="IPR018517">
    <property type="entry name" value="tRNA_hU_synthase_CS"/>
</dbReference>
<dbReference type="GO" id="GO:0010181">
    <property type="term" value="F:FMN binding"/>
    <property type="evidence" value="ECO:0007669"/>
    <property type="project" value="UniProtKB-UniRule"/>
</dbReference>
<dbReference type="GO" id="GO:0050660">
    <property type="term" value="F:flavin adenine dinucleotide binding"/>
    <property type="evidence" value="ECO:0007669"/>
    <property type="project" value="InterPro"/>
</dbReference>
<dbReference type="InterPro" id="IPR013785">
    <property type="entry name" value="Aldolase_TIM"/>
</dbReference>
<dbReference type="Pfam" id="PF01207">
    <property type="entry name" value="Dus"/>
    <property type="match status" value="1"/>
</dbReference>
<dbReference type="CDD" id="cd02801">
    <property type="entry name" value="DUS_like_FMN"/>
    <property type="match status" value="1"/>
</dbReference>
<name>A0A371RKR0_9PROT</name>
<evidence type="ECO:0000313" key="11">
    <source>
        <dbReference type="EMBL" id="RFB06052.1"/>
    </source>
</evidence>
<dbReference type="PANTHER" id="PTHR42907">
    <property type="entry name" value="FMN-LINKED OXIDOREDUCTASES SUPERFAMILY PROTEIN"/>
    <property type="match status" value="1"/>
</dbReference>
<dbReference type="PANTHER" id="PTHR42907:SF1">
    <property type="entry name" value="FMN-LINKED OXIDOREDUCTASES SUPERFAMILY PROTEIN"/>
    <property type="match status" value="1"/>
</dbReference>
<keyword evidence="6 9" id="KW-0521">NADP</keyword>
<comment type="catalytic activity">
    <reaction evidence="9">
        <text>5,6-dihydrouridine(20) in tRNA + NADP(+) = uridine(20) in tRNA + NADPH + H(+)</text>
        <dbReference type="Rhea" id="RHEA:53336"/>
        <dbReference type="Rhea" id="RHEA-COMP:13533"/>
        <dbReference type="Rhea" id="RHEA-COMP:13534"/>
        <dbReference type="ChEBI" id="CHEBI:15378"/>
        <dbReference type="ChEBI" id="CHEBI:57783"/>
        <dbReference type="ChEBI" id="CHEBI:58349"/>
        <dbReference type="ChEBI" id="CHEBI:65315"/>
        <dbReference type="ChEBI" id="CHEBI:74443"/>
        <dbReference type="EC" id="1.3.1.91"/>
    </reaction>
</comment>
<dbReference type="NCBIfam" id="NF008774">
    <property type="entry name" value="PRK11815.1"/>
    <property type="match status" value="1"/>
</dbReference>
<feature type="binding site" evidence="9">
    <location>
        <begin position="206"/>
        <end position="208"/>
    </location>
    <ligand>
        <name>FMN</name>
        <dbReference type="ChEBI" id="CHEBI:58210"/>
    </ligand>
</feature>
<proteinExistence type="inferred from homology"/>
<evidence type="ECO:0000256" key="3">
    <source>
        <dbReference type="ARBA" id="ARBA00022630"/>
    </source>
</evidence>
<comment type="similarity">
    <text evidence="9">Belongs to the Dus family. DusA subfamily.</text>
</comment>
<dbReference type="HAMAP" id="MF_02041">
    <property type="entry name" value="DusA_subfam"/>
    <property type="match status" value="1"/>
</dbReference>
<dbReference type="RefSeq" id="WP_116392685.1">
    <property type="nucleotide sequence ID" value="NZ_QUQO01000001.1"/>
</dbReference>
<feature type="site" description="Interacts with tRNA" evidence="9">
    <location>
        <position position="92"/>
    </location>
</feature>
<evidence type="ECO:0000256" key="5">
    <source>
        <dbReference type="ARBA" id="ARBA00022694"/>
    </source>
</evidence>
<organism evidence="11 12">
    <name type="scientific">Parvularcula marina</name>
    <dbReference type="NCBI Taxonomy" id="2292771"/>
    <lineage>
        <taxon>Bacteria</taxon>
        <taxon>Pseudomonadati</taxon>
        <taxon>Pseudomonadota</taxon>
        <taxon>Alphaproteobacteria</taxon>
        <taxon>Parvularculales</taxon>
        <taxon>Parvularculaceae</taxon>
        <taxon>Parvularcula</taxon>
    </lineage>
</organism>
<dbReference type="OrthoDB" id="9783413at2"/>
<reference evidence="11 12" key="1">
    <citation type="submission" date="2018-08" db="EMBL/GenBank/DDBJ databases">
        <title>Parvularcula sp. SM1705, isolated from surface water of the South Sea China.</title>
        <authorList>
            <person name="Sun L."/>
        </authorList>
    </citation>
    <scope>NUCLEOTIDE SEQUENCE [LARGE SCALE GENOMIC DNA]</scope>
    <source>
        <strain evidence="11 12">SM1705</strain>
    </source>
</reference>
<dbReference type="InParanoid" id="A0A371RKR0"/>
<evidence type="ECO:0000313" key="12">
    <source>
        <dbReference type="Proteomes" id="UP000264589"/>
    </source>
</evidence>
<evidence type="ECO:0000256" key="9">
    <source>
        <dbReference type="HAMAP-Rule" id="MF_02041"/>
    </source>
</evidence>
<dbReference type="Gene3D" id="1.20.120.1460">
    <property type="match status" value="1"/>
</dbReference>
<evidence type="ECO:0000256" key="1">
    <source>
        <dbReference type="ARBA" id="ARBA00001917"/>
    </source>
</evidence>
<keyword evidence="12" id="KW-1185">Reference proteome</keyword>
<dbReference type="GO" id="GO:0102266">
    <property type="term" value="F:tRNA-dihydrouridine20a synthase activity"/>
    <property type="evidence" value="ECO:0007669"/>
    <property type="project" value="RHEA"/>
</dbReference>
<gene>
    <name evidence="9 11" type="primary">dusA</name>
    <name evidence="11" type="ORF">DX908_12740</name>
</gene>
<dbReference type="EC" id="1.3.1.91" evidence="9"/>
<keyword evidence="3 9" id="KW-0285">Flavoprotein</keyword>
<comment type="cofactor">
    <cofactor evidence="1 9">
        <name>FMN</name>
        <dbReference type="ChEBI" id="CHEBI:58210"/>
    </cofactor>
</comment>
<protein>
    <recommendedName>
        <fullName evidence="9">tRNA-dihydrouridine(20/20a) synthase</fullName>
        <ecNumber evidence="9">1.3.1.91</ecNumber>
    </recommendedName>
    <alternativeName>
        <fullName evidence="9">U20-specific dihydrouridine synthase</fullName>
        <shortName evidence="9">U20-specific Dus</shortName>
    </alternativeName>
    <alternativeName>
        <fullName evidence="9">tRNA-dihydrouridine synthase A</fullName>
    </alternativeName>
</protein>
<dbReference type="AlphaFoldDB" id="A0A371RKR0"/>
<feature type="site" description="Interacts with tRNA; defines subfamily-specific binding signature" evidence="9">
    <location>
        <position position="294"/>
    </location>
</feature>
<evidence type="ECO:0000256" key="6">
    <source>
        <dbReference type="ARBA" id="ARBA00022857"/>
    </source>
</evidence>
<evidence type="ECO:0000256" key="2">
    <source>
        <dbReference type="ARBA" id="ARBA00022555"/>
    </source>
</evidence>
<feature type="active site" description="Proton donor" evidence="9">
    <location>
        <position position="95"/>
    </location>
</feature>
<feature type="domain" description="DUS-like FMN-binding" evidence="10">
    <location>
        <begin position="10"/>
        <end position="299"/>
    </location>
</feature>
<keyword evidence="8 9" id="KW-0560">Oxidoreductase</keyword>